<dbReference type="Gene3D" id="2.40.10.10">
    <property type="entry name" value="Trypsin-like serine proteases"/>
    <property type="match status" value="1"/>
</dbReference>
<evidence type="ECO:0000313" key="2">
    <source>
        <dbReference type="EMBL" id="RAG84859.1"/>
    </source>
</evidence>
<dbReference type="SUPFAM" id="SSF52540">
    <property type="entry name" value="P-loop containing nucleoside triphosphate hydrolases"/>
    <property type="match status" value="1"/>
</dbReference>
<dbReference type="Gene3D" id="3.40.50.300">
    <property type="entry name" value="P-loop containing nucleotide triphosphate hydrolases"/>
    <property type="match status" value="1"/>
</dbReference>
<dbReference type="GO" id="GO:0005524">
    <property type="term" value="F:ATP binding"/>
    <property type="evidence" value="ECO:0007669"/>
    <property type="project" value="UniProtKB-KW"/>
</dbReference>
<organism evidence="2 3">
    <name type="scientific">Streptacidiphilus pinicola</name>
    <dbReference type="NCBI Taxonomy" id="2219663"/>
    <lineage>
        <taxon>Bacteria</taxon>
        <taxon>Bacillati</taxon>
        <taxon>Actinomycetota</taxon>
        <taxon>Actinomycetes</taxon>
        <taxon>Kitasatosporales</taxon>
        <taxon>Streptomycetaceae</taxon>
        <taxon>Streptacidiphilus</taxon>
    </lineage>
</organism>
<dbReference type="SUPFAM" id="SSF50494">
    <property type="entry name" value="Trypsin-like serine proteases"/>
    <property type="match status" value="1"/>
</dbReference>
<dbReference type="AlphaFoldDB" id="A0A2X0KC77"/>
<sequence>MTHPQRERIAAVLGRGQGSGYLLSPWMVLTAAHVVGEETTARVAIPGFGGPKSCRVVWRRLDERCDAALLVAETDLLPAEVFRNFERLSWGFLADLGALRGATAVGFPQVQRSADQRLDSEQIVGTLKPASGLLSGRPVLDSDHRAPDGGPGWGHPLTESGGGSPWAGMSGAPVFVNNSLVGLVRSVPARWGEARLELTLGQEFVRDEAVCELFDQGNVGYLRTTLDPPADTFEERLRAYLAREWDKVKIYGVTRSGRGDGDWRLDIAYLSLELGNHERPRRDAGDDEAAPASRRVEDALAQQQRILLRGNAGSGKTTLLQWLTTLSARDELPDQLAQFKGCTPILLRLRALARSGQALPGPEEFLKASGNPLAGFPGSEGWVSARMAEGRVLLLVDGIDEAPASERRRVREWLSGLLAAYPDVRCVVTTRPSAVGEGWLGGLGFAELDLLPMSRSDVTAFIDRWHAAAAAGADGDEEQRERLARWRAMLTDAVRRKQDLGRLATNPLMCSLICALNADRQGHLPHGRMALYDAALEMLLVRRDEERGVDPASEGLALSEAQQQALLQKLAYWLIRNGQSELSESQALARIEHALPQMPQIQGDAERVLRHLMVRSGLLREPTPGTVDFVHRTFQDYLGAQAAIEEGDIPLLVEHAHEDQWEDVIRLAVGHARRRERAELLTRILARAEAEPPHAHRLRLLAAACLDMAVELDPTVRDAVTAAATALVPPADVAAARELASAGPVVLELLPDPEDLDDETAHAVVVCAGNIFNERALPLLAAYADHPYLDVRAQLAYSWRNFDTAMYGREVIARLDRSDDLRLMVTSRAEAEFVAAHLTDVRRVEFSGDLPQDVVEMLPLGPLVEWRLHENPRAIDLSFLRDAPALEQLMVINCSGPLDLAPLAGTRIKRVILLGCPGATSQRTLGQMPRLGHLSVADTSATDQFPPDVLAEILEAPALTSLRAMADDLLPACWPLLREHGRISALDLDSLDLGALLGVDPLPAVTALRIRNPERLRFLPEITRVFPGLTSLWLYDVEGSELPTGVLPPGLLVAVDGTQPDGTEPATTPPVRWATQLPWYRVQEG</sequence>
<reference evidence="2 3" key="1">
    <citation type="submission" date="2018-06" db="EMBL/GenBank/DDBJ databases">
        <title>Streptacidiphilus pinicola sp. nov., isolated from pine grove soil.</title>
        <authorList>
            <person name="Roh S.G."/>
            <person name="Park S."/>
            <person name="Kim M.-K."/>
            <person name="Yun B.-R."/>
            <person name="Park J."/>
            <person name="Kim M.J."/>
            <person name="Kim Y.S."/>
            <person name="Kim S.B."/>
        </authorList>
    </citation>
    <scope>NUCLEOTIDE SEQUENCE [LARGE SCALE GENOMIC DNA]</scope>
    <source>
        <strain evidence="2 3">MMS16-CNU450</strain>
    </source>
</reference>
<dbReference type="InterPro" id="IPR009003">
    <property type="entry name" value="Peptidase_S1_PA"/>
</dbReference>
<dbReference type="PROSITE" id="PS50837">
    <property type="entry name" value="NACHT"/>
    <property type="match status" value="1"/>
</dbReference>
<evidence type="ECO:0000313" key="3">
    <source>
        <dbReference type="Proteomes" id="UP000248889"/>
    </source>
</evidence>
<dbReference type="EMBL" id="QKYN01000057">
    <property type="protein sequence ID" value="RAG84859.1"/>
    <property type="molecule type" value="Genomic_DNA"/>
</dbReference>
<dbReference type="Pfam" id="PF13365">
    <property type="entry name" value="Trypsin_2"/>
    <property type="match status" value="1"/>
</dbReference>
<dbReference type="SUPFAM" id="SSF52047">
    <property type="entry name" value="RNI-like"/>
    <property type="match status" value="1"/>
</dbReference>
<accession>A0A2X0KC77</accession>
<dbReference type="InterPro" id="IPR027417">
    <property type="entry name" value="P-loop_NTPase"/>
</dbReference>
<comment type="caution">
    <text evidence="2">The sequence shown here is derived from an EMBL/GenBank/DDBJ whole genome shotgun (WGS) entry which is preliminary data.</text>
</comment>
<evidence type="ECO:0000259" key="1">
    <source>
        <dbReference type="PROSITE" id="PS50837"/>
    </source>
</evidence>
<dbReference type="InterPro" id="IPR043504">
    <property type="entry name" value="Peptidase_S1_PA_chymotrypsin"/>
</dbReference>
<dbReference type="Pfam" id="PF05729">
    <property type="entry name" value="NACHT"/>
    <property type="match status" value="1"/>
</dbReference>
<dbReference type="PANTHER" id="PTHR46844:SF1">
    <property type="entry name" value="SLR5058 PROTEIN"/>
    <property type="match status" value="1"/>
</dbReference>
<dbReference type="RefSeq" id="WP_111501435.1">
    <property type="nucleotide sequence ID" value="NZ_QKYN01000057.1"/>
</dbReference>
<proteinExistence type="predicted"/>
<gene>
    <name evidence="2" type="ORF">DN069_14745</name>
</gene>
<keyword evidence="3" id="KW-1185">Reference proteome</keyword>
<dbReference type="InterPro" id="IPR007111">
    <property type="entry name" value="NACHT_NTPase"/>
</dbReference>
<dbReference type="Proteomes" id="UP000248889">
    <property type="component" value="Unassembled WGS sequence"/>
</dbReference>
<name>A0A2X0KC77_9ACTN</name>
<feature type="domain" description="NACHT" evidence="1">
    <location>
        <begin position="304"/>
        <end position="645"/>
    </location>
</feature>
<dbReference type="OrthoDB" id="135105at2"/>
<protein>
    <submittedName>
        <fullName evidence="2">ATP-binding protein</fullName>
    </submittedName>
</protein>
<dbReference type="PANTHER" id="PTHR46844">
    <property type="entry name" value="SLR5058 PROTEIN"/>
    <property type="match status" value="1"/>
</dbReference>
<keyword evidence="2" id="KW-0067">ATP-binding</keyword>
<keyword evidence="2" id="KW-0547">Nucleotide-binding</keyword>